<sequence>MLNRSEKSHSNIMAKLQGKDMPLAPFEFEHLASYTALKSPTPTIVIPGCPAKWNPAAERQRLDRDGEDVRPNLPNTMEPLFRAISIEGNPMNQTHPFIVTDNCVLRRLLDCVSYYKRSLSGRGQSAYEEWTLDTEVSGGETVVFRHFRGRRKDERPSYGRDISDGFGRNFEKANTVNTIEESLEHQRIIRYRLGGVAIIARYEADGFVEDDSGPKEKKDSPADESVLPESAPSLASAEMTTTSTGLRIQKDGQKVSPGSIIEMKTRTRVESPYTIRTQAGSPCHFEEFASQLWFSRVTNLVFATHSDGRFDPPQVEDVSESLKEWQEGNKDILDRLACGLNRLSLILRYVPIFKGATITFKGKSLEIKGHEWIYWMLPRDLYGSIWDEDRMKAKECHGRKCFDDVKSVSILYSQLFSLEPVTFR</sequence>
<name>A0A9W9K8U7_9EURO</name>
<reference evidence="2" key="1">
    <citation type="submission" date="2022-11" db="EMBL/GenBank/DDBJ databases">
        <authorList>
            <person name="Petersen C."/>
        </authorList>
    </citation>
    <scope>NUCLEOTIDE SEQUENCE</scope>
    <source>
        <strain evidence="2">IBT 30069</strain>
    </source>
</reference>
<dbReference type="PANTHER" id="PTHR35179">
    <property type="entry name" value="PROTEIN CBG02620"/>
    <property type="match status" value="1"/>
</dbReference>
<organism evidence="2 3">
    <name type="scientific">Penicillium angulare</name>
    <dbReference type="NCBI Taxonomy" id="116970"/>
    <lineage>
        <taxon>Eukaryota</taxon>
        <taxon>Fungi</taxon>
        <taxon>Dikarya</taxon>
        <taxon>Ascomycota</taxon>
        <taxon>Pezizomycotina</taxon>
        <taxon>Eurotiomycetes</taxon>
        <taxon>Eurotiomycetidae</taxon>
        <taxon>Eurotiales</taxon>
        <taxon>Aspergillaceae</taxon>
        <taxon>Penicillium</taxon>
    </lineage>
</organism>
<comment type="caution">
    <text evidence="2">The sequence shown here is derived from an EMBL/GenBank/DDBJ whole genome shotgun (WGS) entry which is preliminary data.</text>
</comment>
<dbReference type="EMBL" id="JAPQKH010000005">
    <property type="protein sequence ID" value="KAJ5097303.1"/>
    <property type="molecule type" value="Genomic_DNA"/>
</dbReference>
<accession>A0A9W9K8U7</accession>
<evidence type="ECO:0000313" key="3">
    <source>
        <dbReference type="Proteomes" id="UP001149165"/>
    </source>
</evidence>
<dbReference type="AlphaFoldDB" id="A0A9W9K8U7"/>
<dbReference type="PANTHER" id="PTHR35179:SF2">
    <property type="entry name" value="START DOMAIN-CONTAINING PROTEIN"/>
    <property type="match status" value="1"/>
</dbReference>
<proteinExistence type="predicted"/>
<feature type="region of interest" description="Disordered" evidence="1">
    <location>
        <begin position="209"/>
        <end position="256"/>
    </location>
</feature>
<dbReference type="OrthoDB" id="5393654at2759"/>
<gene>
    <name evidence="2" type="ORF">N7456_008024</name>
</gene>
<dbReference type="Proteomes" id="UP001149165">
    <property type="component" value="Unassembled WGS sequence"/>
</dbReference>
<evidence type="ECO:0000256" key="1">
    <source>
        <dbReference type="SAM" id="MobiDB-lite"/>
    </source>
</evidence>
<keyword evidence="3" id="KW-1185">Reference proteome</keyword>
<protein>
    <submittedName>
        <fullName evidence="2">Uncharacterized protein</fullName>
    </submittedName>
</protein>
<feature type="compositionally biased region" description="Basic and acidic residues" evidence="1">
    <location>
        <begin position="212"/>
        <end position="221"/>
    </location>
</feature>
<evidence type="ECO:0000313" key="2">
    <source>
        <dbReference type="EMBL" id="KAJ5097303.1"/>
    </source>
</evidence>
<reference evidence="2" key="2">
    <citation type="journal article" date="2023" name="IMA Fungus">
        <title>Comparative genomic study of the Penicillium genus elucidates a diverse pangenome and 15 lateral gene transfer events.</title>
        <authorList>
            <person name="Petersen C."/>
            <person name="Sorensen T."/>
            <person name="Nielsen M.R."/>
            <person name="Sondergaard T.E."/>
            <person name="Sorensen J.L."/>
            <person name="Fitzpatrick D.A."/>
            <person name="Frisvad J.C."/>
            <person name="Nielsen K.L."/>
        </authorList>
    </citation>
    <scope>NUCLEOTIDE SEQUENCE</scope>
    <source>
        <strain evidence="2">IBT 30069</strain>
    </source>
</reference>